<organism evidence="12 13">
    <name type="scientific">Candidatus Scalindua brodae</name>
    <dbReference type="NCBI Taxonomy" id="237368"/>
    <lineage>
        <taxon>Bacteria</taxon>
        <taxon>Pseudomonadati</taxon>
        <taxon>Planctomycetota</taxon>
        <taxon>Candidatus Brocadiia</taxon>
        <taxon>Candidatus Brocadiales</taxon>
        <taxon>Candidatus Scalinduaceae</taxon>
        <taxon>Candidatus Scalindua</taxon>
    </lineage>
</organism>
<gene>
    <name evidence="9" type="primary">guaA</name>
    <name evidence="12" type="ORF">SCABRO_03450</name>
</gene>
<dbReference type="PROSITE" id="PS51553">
    <property type="entry name" value="GMPS_ATP_PPASE"/>
    <property type="match status" value="1"/>
</dbReference>
<dbReference type="InterPro" id="IPR022310">
    <property type="entry name" value="NAD/GMP_synthase"/>
</dbReference>
<proteinExistence type="inferred from homology"/>
<dbReference type="Gene3D" id="3.40.50.880">
    <property type="match status" value="1"/>
</dbReference>
<evidence type="ECO:0000256" key="4">
    <source>
        <dbReference type="ARBA" id="ARBA00022741"/>
    </source>
</evidence>
<sequence>MYISFYYHKVVVMLFCCIESERIFWDFEKMHNKTHESILVVDFGSQYSHLIARRIREQNVYSKIVSHKITPEEIKQQNPKGIILSGGPASVYVSDAPRCNEKLLYMDIPILGICYGFQLGGQILGAEIKSSENREYGNTRCTIKDHSTLFSSLDNTIDVWMSHGDQAMALPDDFQSLASTDNCPYAAAKHKERNFYGVQFHPEVTHTPSGSQILNNFLFKICGCSGDWEMSSYIKSAVEKIQNQVGKEKVICGLSGGVDSAVAAALIYNAIGSNLSCVFVDNGLLRMNESESVIETFKKNFKVDLHFVDAKDRFLEKLSGVSDPEQKRKIIGHEFIDVFKDEANKISDIKYLAQGTLYPDVIESVSVHGGPAVTIKSHHNVGALPAELGFELVEPLRELFKDEVREMGSELGLPDDILWRHPFPGPGLAIRIIGDITDDRLQTLRYADEIMIQEIKSAGLYRQIAQAFAVFLPVSTVGVMGDERSYENVIALRAVESTDFMTADWVKIPYEVLARISSRIINEVRGVNRVVYDISSKPPSTIEWE</sequence>
<dbReference type="CDD" id="cd01742">
    <property type="entry name" value="GATase1_GMP_Synthase"/>
    <property type="match status" value="1"/>
</dbReference>
<evidence type="ECO:0000256" key="8">
    <source>
        <dbReference type="ARBA" id="ARBA00022962"/>
    </source>
</evidence>
<dbReference type="Pfam" id="PF00958">
    <property type="entry name" value="GMP_synt_C"/>
    <property type="match status" value="1"/>
</dbReference>
<accession>A0A0B0EDU6</accession>
<dbReference type="AlphaFoldDB" id="A0A0B0EDU6"/>
<keyword evidence="6 9" id="KW-0658">Purine biosynthesis</keyword>
<comment type="pathway">
    <text evidence="2 9">Purine metabolism; GMP biosynthesis; GMP from XMP (L-Gln route): step 1/1.</text>
</comment>
<dbReference type="HAMAP" id="MF_00344">
    <property type="entry name" value="GMP_synthase"/>
    <property type="match status" value="1"/>
</dbReference>
<evidence type="ECO:0000256" key="3">
    <source>
        <dbReference type="ARBA" id="ARBA00022598"/>
    </source>
</evidence>
<dbReference type="Pfam" id="PF02540">
    <property type="entry name" value="NAD_synthase"/>
    <property type="match status" value="1"/>
</dbReference>
<feature type="active site" evidence="9">
    <location>
        <position position="203"/>
    </location>
</feature>
<dbReference type="InterPro" id="IPR017926">
    <property type="entry name" value="GATASE"/>
</dbReference>
<keyword evidence="4 9" id="KW-0547">Nucleotide-binding</keyword>
<dbReference type="InterPro" id="IPR004739">
    <property type="entry name" value="GMP_synth_GATase"/>
</dbReference>
<dbReference type="Proteomes" id="UP000030652">
    <property type="component" value="Unassembled WGS sequence"/>
</dbReference>
<dbReference type="SUPFAM" id="SSF52317">
    <property type="entry name" value="Class I glutamine amidotransferase-like"/>
    <property type="match status" value="1"/>
</dbReference>
<comment type="caution">
    <text evidence="12">The sequence shown here is derived from an EMBL/GenBank/DDBJ whole genome shotgun (WGS) entry which is preliminary data.</text>
</comment>
<dbReference type="PRINTS" id="PR00096">
    <property type="entry name" value="GATASE"/>
</dbReference>
<dbReference type="PRINTS" id="PR00097">
    <property type="entry name" value="ANTSNTHASEII"/>
</dbReference>
<keyword evidence="8 9" id="KW-0315">Glutamine amidotransferase</keyword>
<keyword evidence="3 9" id="KW-0436">Ligase</keyword>
<feature type="domain" description="GMPS ATP-PPase" evidence="11">
    <location>
        <begin position="228"/>
        <end position="420"/>
    </location>
</feature>
<evidence type="ECO:0000256" key="1">
    <source>
        <dbReference type="ARBA" id="ARBA00002332"/>
    </source>
</evidence>
<dbReference type="PRINTS" id="PR00099">
    <property type="entry name" value="CPSGATASE"/>
</dbReference>
<keyword evidence="5 9" id="KW-0332">GMP biosynthesis</keyword>
<comment type="catalytic activity">
    <reaction evidence="9">
        <text>XMP + L-glutamine + ATP + H2O = GMP + L-glutamate + AMP + diphosphate + 2 H(+)</text>
        <dbReference type="Rhea" id="RHEA:11680"/>
        <dbReference type="ChEBI" id="CHEBI:15377"/>
        <dbReference type="ChEBI" id="CHEBI:15378"/>
        <dbReference type="ChEBI" id="CHEBI:29985"/>
        <dbReference type="ChEBI" id="CHEBI:30616"/>
        <dbReference type="ChEBI" id="CHEBI:33019"/>
        <dbReference type="ChEBI" id="CHEBI:57464"/>
        <dbReference type="ChEBI" id="CHEBI:58115"/>
        <dbReference type="ChEBI" id="CHEBI:58359"/>
        <dbReference type="ChEBI" id="CHEBI:456215"/>
        <dbReference type="EC" id="6.3.5.2"/>
    </reaction>
</comment>
<dbReference type="InterPro" id="IPR014729">
    <property type="entry name" value="Rossmann-like_a/b/a_fold"/>
</dbReference>
<dbReference type="NCBIfam" id="TIGR00888">
    <property type="entry name" value="guaA_Nterm"/>
    <property type="match status" value="1"/>
</dbReference>
<dbReference type="InterPro" id="IPR022955">
    <property type="entry name" value="GMP_synthase"/>
</dbReference>
<dbReference type="SUPFAM" id="SSF54810">
    <property type="entry name" value="GMP synthetase C-terminal dimerisation domain"/>
    <property type="match status" value="1"/>
</dbReference>
<dbReference type="Gene3D" id="3.30.300.10">
    <property type="match status" value="1"/>
</dbReference>
<evidence type="ECO:0000256" key="5">
    <source>
        <dbReference type="ARBA" id="ARBA00022749"/>
    </source>
</evidence>
<comment type="function">
    <text evidence="1 9">Catalyzes the synthesis of GMP from XMP.</text>
</comment>
<dbReference type="FunFam" id="3.40.50.880:FF:000001">
    <property type="entry name" value="GMP synthase [glutamine-hydrolyzing]"/>
    <property type="match status" value="1"/>
</dbReference>
<feature type="binding site" evidence="10">
    <location>
        <begin position="255"/>
        <end position="261"/>
    </location>
    <ligand>
        <name>ATP</name>
        <dbReference type="ChEBI" id="CHEBI:30616"/>
    </ligand>
</feature>
<comment type="subunit">
    <text evidence="9">Homodimer.</text>
</comment>
<dbReference type="GO" id="GO:0005524">
    <property type="term" value="F:ATP binding"/>
    <property type="evidence" value="ECO:0007669"/>
    <property type="project" value="UniProtKB-UniRule"/>
</dbReference>
<dbReference type="PATRIC" id="fig|237368.3.peg.3720"/>
<dbReference type="Pfam" id="PF00117">
    <property type="entry name" value="GATase"/>
    <property type="match status" value="1"/>
</dbReference>
<evidence type="ECO:0000256" key="10">
    <source>
        <dbReference type="PROSITE-ProRule" id="PRU00886"/>
    </source>
</evidence>
<dbReference type="NCBIfam" id="NF000848">
    <property type="entry name" value="PRK00074.1"/>
    <property type="match status" value="1"/>
</dbReference>
<dbReference type="GO" id="GO:0003921">
    <property type="term" value="F:GMP synthase activity"/>
    <property type="evidence" value="ECO:0007669"/>
    <property type="project" value="InterPro"/>
</dbReference>
<dbReference type="PANTHER" id="PTHR11922">
    <property type="entry name" value="GMP SYNTHASE-RELATED"/>
    <property type="match status" value="1"/>
</dbReference>
<evidence type="ECO:0000313" key="12">
    <source>
        <dbReference type="EMBL" id="KHE90819.1"/>
    </source>
</evidence>
<dbReference type="InterPro" id="IPR001674">
    <property type="entry name" value="GMP_synth_C"/>
</dbReference>
<evidence type="ECO:0000313" key="13">
    <source>
        <dbReference type="Proteomes" id="UP000030652"/>
    </source>
</evidence>
<dbReference type="FunFam" id="3.30.300.10:FF:000002">
    <property type="entry name" value="GMP synthase [glutamine-hydrolyzing]"/>
    <property type="match status" value="1"/>
</dbReference>
<dbReference type="InterPro" id="IPR029062">
    <property type="entry name" value="Class_I_gatase-like"/>
</dbReference>
<evidence type="ECO:0000259" key="11">
    <source>
        <dbReference type="PROSITE" id="PS51553"/>
    </source>
</evidence>
<dbReference type="Gene3D" id="3.40.50.620">
    <property type="entry name" value="HUPs"/>
    <property type="match status" value="1"/>
</dbReference>
<evidence type="ECO:0000256" key="6">
    <source>
        <dbReference type="ARBA" id="ARBA00022755"/>
    </source>
</evidence>
<dbReference type="GO" id="GO:0005829">
    <property type="term" value="C:cytosol"/>
    <property type="evidence" value="ECO:0007669"/>
    <property type="project" value="TreeGrafter"/>
</dbReference>
<reference evidence="12 13" key="1">
    <citation type="submission" date="2014-10" db="EMBL/GenBank/DDBJ databases">
        <title>Draft genome of anammox bacterium scalindua brodae, obtained using differential coverage binning of sequence data from two enrichment reactors.</title>
        <authorList>
            <person name="Speth D.R."/>
            <person name="Russ L."/>
            <person name="Kartal B."/>
            <person name="Op den Camp H.J."/>
            <person name="Dutilh B.E."/>
            <person name="Jetten M.S."/>
        </authorList>
    </citation>
    <scope>NUCLEOTIDE SEQUENCE [LARGE SCALE GENOMIC DNA]</scope>
    <source>
        <strain evidence="12">RU1</strain>
    </source>
</reference>
<feature type="active site" evidence="9">
    <location>
        <position position="201"/>
    </location>
</feature>
<dbReference type="PROSITE" id="PS51273">
    <property type="entry name" value="GATASE_TYPE_1"/>
    <property type="match status" value="1"/>
</dbReference>
<keyword evidence="7 9" id="KW-0067">ATP-binding</keyword>
<dbReference type="FunFam" id="3.40.50.620:FF:000001">
    <property type="entry name" value="GMP synthase [glutamine-hydrolyzing]"/>
    <property type="match status" value="1"/>
</dbReference>
<protein>
    <recommendedName>
        <fullName evidence="9">GMP synthase [glutamine-hydrolyzing]</fullName>
        <ecNumber evidence="9">6.3.5.2</ecNumber>
    </recommendedName>
    <alternativeName>
        <fullName evidence="9">GMP synthetase</fullName>
    </alternativeName>
    <alternativeName>
        <fullName evidence="9">Glutamine amidotransferase</fullName>
    </alternativeName>
</protein>
<feature type="active site" description="Nucleophile" evidence="9">
    <location>
        <position position="114"/>
    </location>
</feature>
<name>A0A0B0EDU6_9BACT</name>
<dbReference type="InterPro" id="IPR025777">
    <property type="entry name" value="GMPS_ATP_PPase_dom"/>
</dbReference>
<dbReference type="EMBL" id="JRYO01000236">
    <property type="protein sequence ID" value="KHE90819.1"/>
    <property type="molecule type" value="Genomic_DNA"/>
</dbReference>
<dbReference type="eggNOG" id="COG0519">
    <property type="taxonomic scope" value="Bacteria"/>
</dbReference>
<dbReference type="PANTHER" id="PTHR11922:SF2">
    <property type="entry name" value="GMP SYNTHASE [GLUTAMINE-HYDROLYZING]"/>
    <property type="match status" value="1"/>
</dbReference>
<evidence type="ECO:0000256" key="2">
    <source>
        <dbReference type="ARBA" id="ARBA00005153"/>
    </source>
</evidence>
<evidence type="ECO:0000256" key="9">
    <source>
        <dbReference type="HAMAP-Rule" id="MF_00344"/>
    </source>
</evidence>
<dbReference type="CDD" id="cd01997">
    <property type="entry name" value="GMP_synthase_C"/>
    <property type="match status" value="1"/>
</dbReference>
<dbReference type="UniPathway" id="UPA00189">
    <property type="reaction ID" value="UER00296"/>
</dbReference>
<dbReference type="EC" id="6.3.5.2" evidence="9"/>
<dbReference type="NCBIfam" id="TIGR00884">
    <property type="entry name" value="guaA_Cterm"/>
    <property type="match status" value="1"/>
</dbReference>
<evidence type="ECO:0000256" key="7">
    <source>
        <dbReference type="ARBA" id="ARBA00022840"/>
    </source>
</evidence>
<dbReference type="SUPFAM" id="SSF52402">
    <property type="entry name" value="Adenine nucleotide alpha hydrolases-like"/>
    <property type="match status" value="1"/>
</dbReference>